<reference evidence="2 3" key="1">
    <citation type="journal article" date="2020" name="Int. J. Syst. Evol. Microbiol.">
        <title>Paraburkholderia madseniana sp. nov., a phenolic acid-degrading bacterium isolated from acidic forest soil.</title>
        <authorList>
            <person name="Wilhelm R.C."/>
            <person name="Murphy S.J.L."/>
            <person name="Feriancek N.M."/>
            <person name="Karasz D.C."/>
            <person name="DeRito C.M."/>
            <person name="Newman J.D."/>
            <person name="Buckley D.H."/>
        </authorList>
    </citation>
    <scope>NUCLEOTIDE SEQUENCE [LARGE SCALE GENOMIC DNA]</scope>
    <source>
        <strain evidence="2 3">RP11</strain>
    </source>
</reference>
<feature type="signal peptide" evidence="1">
    <location>
        <begin position="1"/>
        <end position="32"/>
    </location>
</feature>
<sequence>MKGMSSCARFEKSRMSLGIAMALGCWAASANAVQLSSNPDLNINWDNTISYNLGMRAQGINDSIGNNPLYSESDYKFKHAGDIVTNRVSDLSEFDAVYQDKFGFRVSASLWKDFAYGGGVNNNPGAAYPGVPYSSLNSYTGNHYGSYTERYYQQGADLLDAFVFYKFEINGQPSAIKVGRLTQYWGNALIFGSEGINYGQGASDNIKGAASPGTQAKELAIPRAQVLFETQLTPTVSLAAQYFAEYMPTRLPEGGTYLGTVGFGFQGPNLLEGAIPRGADVMPNNGFHNDYGAKVTWAPQWLGGTFGFYYRNLTETQPWVLLGVNPATGATNYHLAYGSNVKLYGMSLDRQIGDFSTGFEVSYRHNTALNSGTGPLASDLSGQQGARGDVVNVIGNVLAGLSRTPFWNTGSALAEIAFTQKVKTTSNGALYNGVGNSTECPTGSKWAGCSTNNSVALAVQFDPQWLQVFPGVDIDAPMFIQYGLWGNTPSLGGTNQGSMIYTFGLHALIQNKYNVTLQYNGYHSHTGGQTNFGLANGLPSGGPSYYATGNGPSFYNDKGWVSLTFSSSF</sequence>
<evidence type="ECO:0000313" key="3">
    <source>
        <dbReference type="Proteomes" id="UP000463700"/>
    </source>
</evidence>
<feature type="chain" id="PRO_5026881223" evidence="1">
    <location>
        <begin position="33"/>
        <end position="569"/>
    </location>
</feature>
<comment type="caution">
    <text evidence="2">The sequence shown here is derived from an EMBL/GenBank/DDBJ whole genome shotgun (WGS) entry which is preliminary data.</text>
</comment>
<evidence type="ECO:0000313" key="2">
    <source>
        <dbReference type="EMBL" id="KAE8760021.1"/>
    </source>
</evidence>
<dbReference type="Proteomes" id="UP000463700">
    <property type="component" value="Unassembled WGS sequence"/>
</dbReference>
<organism evidence="2 3">
    <name type="scientific">Paraburkholderia madseniana</name>
    <dbReference type="NCBI Taxonomy" id="2599607"/>
    <lineage>
        <taxon>Bacteria</taxon>
        <taxon>Pseudomonadati</taxon>
        <taxon>Pseudomonadota</taxon>
        <taxon>Betaproteobacteria</taxon>
        <taxon>Burkholderiales</taxon>
        <taxon>Burkholderiaceae</taxon>
        <taxon>Paraburkholderia</taxon>
    </lineage>
</organism>
<protein>
    <submittedName>
        <fullName evidence="2">DUF1302 family protein</fullName>
    </submittedName>
</protein>
<dbReference type="Pfam" id="PF06980">
    <property type="entry name" value="DUF1302"/>
    <property type="match status" value="1"/>
</dbReference>
<keyword evidence="1" id="KW-0732">Signal</keyword>
<dbReference type="EMBL" id="VOSW01000015">
    <property type="protein sequence ID" value="KAE8760021.1"/>
    <property type="molecule type" value="Genomic_DNA"/>
</dbReference>
<dbReference type="InterPro" id="IPR010727">
    <property type="entry name" value="DUF1302"/>
</dbReference>
<accession>A0A6N6WJ95</accession>
<dbReference type="PROSITE" id="PS51257">
    <property type="entry name" value="PROKAR_LIPOPROTEIN"/>
    <property type="match status" value="1"/>
</dbReference>
<proteinExistence type="predicted"/>
<dbReference type="OrthoDB" id="8932625at2"/>
<name>A0A6N6WJ95_9BURK</name>
<evidence type="ECO:0000256" key="1">
    <source>
        <dbReference type="SAM" id="SignalP"/>
    </source>
</evidence>
<dbReference type="AlphaFoldDB" id="A0A6N6WJ95"/>
<gene>
    <name evidence="2" type="ORF">FSO04_09950</name>
</gene>